<evidence type="ECO:0000256" key="2">
    <source>
        <dbReference type="SAM" id="Phobius"/>
    </source>
</evidence>
<keyword evidence="2" id="KW-0812">Transmembrane</keyword>
<keyword evidence="6" id="KW-1185">Reference proteome</keyword>
<feature type="domain" description="Predicted membrane protein YciQ-like C-terminal" evidence="4">
    <location>
        <begin position="359"/>
        <end position="645"/>
    </location>
</feature>
<feature type="region of interest" description="Disordered" evidence="1">
    <location>
        <begin position="749"/>
        <end position="778"/>
    </location>
</feature>
<evidence type="ECO:0000259" key="4">
    <source>
        <dbReference type="Pfam" id="PF20990"/>
    </source>
</evidence>
<evidence type="ECO:0000313" key="6">
    <source>
        <dbReference type="Proteomes" id="UP000469292"/>
    </source>
</evidence>
<dbReference type="RefSeq" id="WP_163227243.1">
    <property type="nucleotide sequence ID" value="NZ_VYSG01000001.1"/>
</dbReference>
<name>A0A6I5N0P8_9BIFI</name>
<dbReference type="InterPro" id="IPR018702">
    <property type="entry name" value="DUF2207"/>
</dbReference>
<accession>A0A6I5N0P8</accession>
<sequence>MAKKDKRASLGRRALVAAIVAAVVGPLLFLIMWPFGHTGSSSSMRYNSFDVQATVQPNGDLKLVETIDYKLDRRTYGDDDDDANPWHQLYFDYELDSNQLTNITDIAVTNLTTGESYSQVSPRNPDEVTEETWNSTYANHWYIADVDSGTYDPQPYDTAGLASTANASDPERKTVEVGWNIPSTESADSLKFKVEMTFAGVVTDYDDVATFMWEPFSSANTVPATVFTGSLAFPDGVTSDDSYAWLHYEGNATTSRDADGTLHWTAKNFSGGMYFDIVGMFDSSATSGVVRHVSGDEKEKMLAEQDAEETAWNTQRRQVATRRLLVWGIAIIVELLLIAWALWLAVRSRRRADYHGTLEYWREPPDMSPAAAAALYDIVSAEGASDKKLSNRKLAATMLSLVSKHAIAIYPGEARLYRGIDLSQPDVASLARMIGANPDNARSVRKTSTIVLLPAVYDLPTDADSRAALGLSASENALLDMLLAVSRRLGMTPVFDLAMMNETAKDWRDGFQYIAKFKAACYGELNQTGTVTHGGDWRWLPSIALYALTFGFAFYVAITMPGAWVLGVLMLIVGWFAAMFAEVYGASMALTDRGQQEGGKVLGLARYLEDFSDFSDRGPLDLVMWDRYLVYATAFGLSGRAVRQLVVAYPQLADAEWLDDNAVAFGLIYWSIRSDLLFGGPGPGAPGTGPDFGPGGPGGPGFTSADAGPLSGFGLDSNGGFAGFGGLGDLGSQIGDSFTSIQSTITAASSSGSSGGGFSGGGFGGSSGGSGGGVGGGR</sequence>
<feature type="transmembrane region" description="Helical" evidence="2">
    <location>
        <begin position="539"/>
        <end position="558"/>
    </location>
</feature>
<feature type="domain" description="DUF2207" evidence="3">
    <location>
        <begin position="47"/>
        <end position="280"/>
    </location>
</feature>
<feature type="region of interest" description="Disordered" evidence="1">
    <location>
        <begin position="683"/>
        <end position="707"/>
    </location>
</feature>
<dbReference type="EMBL" id="VYSG01000001">
    <property type="protein sequence ID" value="NEG69705.1"/>
    <property type="molecule type" value="Genomic_DNA"/>
</dbReference>
<dbReference type="Pfam" id="PF20990">
    <property type="entry name" value="DUF2207_C"/>
    <property type="match status" value="1"/>
</dbReference>
<organism evidence="5 6">
    <name type="scientific">Bifidobacterium choloepi</name>
    <dbReference type="NCBI Taxonomy" id="2614131"/>
    <lineage>
        <taxon>Bacteria</taxon>
        <taxon>Bacillati</taxon>
        <taxon>Actinomycetota</taxon>
        <taxon>Actinomycetes</taxon>
        <taxon>Bifidobacteriales</taxon>
        <taxon>Bifidobacteriaceae</taxon>
        <taxon>Bifidobacterium</taxon>
    </lineage>
</organism>
<keyword evidence="2" id="KW-0472">Membrane</keyword>
<feature type="transmembrane region" description="Helical" evidence="2">
    <location>
        <begin position="14"/>
        <end position="35"/>
    </location>
</feature>
<protein>
    <submittedName>
        <fullName evidence="5">DUF2207 domain-containing protein</fullName>
    </submittedName>
</protein>
<comment type="caution">
    <text evidence="5">The sequence shown here is derived from an EMBL/GenBank/DDBJ whole genome shotgun (WGS) entry which is preliminary data.</text>
</comment>
<dbReference type="AlphaFoldDB" id="A0A6I5N0P8"/>
<proteinExistence type="predicted"/>
<feature type="compositionally biased region" description="Gly residues" evidence="1">
    <location>
        <begin position="753"/>
        <end position="778"/>
    </location>
</feature>
<feature type="transmembrane region" description="Helical" evidence="2">
    <location>
        <begin position="564"/>
        <end position="584"/>
    </location>
</feature>
<dbReference type="Proteomes" id="UP000469292">
    <property type="component" value="Unassembled WGS sequence"/>
</dbReference>
<feature type="transmembrane region" description="Helical" evidence="2">
    <location>
        <begin position="324"/>
        <end position="346"/>
    </location>
</feature>
<evidence type="ECO:0000259" key="3">
    <source>
        <dbReference type="Pfam" id="PF09972"/>
    </source>
</evidence>
<keyword evidence="2" id="KW-1133">Transmembrane helix</keyword>
<feature type="compositionally biased region" description="Gly residues" evidence="1">
    <location>
        <begin position="683"/>
        <end position="701"/>
    </location>
</feature>
<dbReference type="Pfam" id="PF09972">
    <property type="entry name" value="DUF2207"/>
    <property type="match status" value="1"/>
</dbReference>
<reference evidence="5 6" key="1">
    <citation type="submission" date="2019-09" db="EMBL/GenBank/DDBJ databases">
        <title>Phylogenetic characterization of a novel taxon of the genus Bifidobacterium: Bifidobacterium choloepi sp. nov.</title>
        <authorList>
            <person name="Modesto M."/>
            <person name="Satti M."/>
        </authorList>
    </citation>
    <scope>NUCLEOTIDE SEQUENCE [LARGE SCALE GENOMIC DNA]</scope>
    <source>
        <strain evidence="5 6">BRDM6</strain>
    </source>
</reference>
<evidence type="ECO:0000256" key="1">
    <source>
        <dbReference type="SAM" id="MobiDB-lite"/>
    </source>
</evidence>
<evidence type="ECO:0000313" key="5">
    <source>
        <dbReference type="EMBL" id="NEG69705.1"/>
    </source>
</evidence>
<dbReference type="InterPro" id="IPR048389">
    <property type="entry name" value="YciQ-like_C"/>
</dbReference>
<gene>
    <name evidence="5" type="ORF">F6S87_03565</name>
</gene>